<dbReference type="AlphaFoldDB" id="H2Y925"/>
<protein>
    <submittedName>
        <fullName evidence="1">Uncharacterized protein</fullName>
    </submittedName>
</protein>
<accession>H2Y925</accession>
<dbReference type="STRING" id="51511.ENSCSAVP00000001823"/>
<dbReference type="Gene3D" id="2.130.10.10">
    <property type="entry name" value="YVTN repeat-like/Quinoprotein amine dehydrogenase"/>
    <property type="match status" value="2"/>
</dbReference>
<dbReference type="OMA" id="QVWDLMA"/>
<dbReference type="GO" id="GO:0042073">
    <property type="term" value="P:intraciliary transport"/>
    <property type="evidence" value="ECO:0007669"/>
    <property type="project" value="InterPro"/>
</dbReference>
<dbReference type="PANTHER" id="PTHR16022:SF0">
    <property type="entry name" value="CYTOPLASMIC DYNEIN 2 INTERMEDIATE CHAIN 1"/>
    <property type="match status" value="1"/>
</dbReference>
<dbReference type="GO" id="GO:0045504">
    <property type="term" value="F:dynein heavy chain binding"/>
    <property type="evidence" value="ECO:0007669"/>
    <property type="project" value="InterPro"/>
</dbReference>
<dbReference type="GO" id="GO:0005868">
    <property type="term" value="C:cytoplasmic dynein complex"/>
    <property type="evidence" value="ECO:0007669"/>
    <property type="project" value="InterPro"/>
</dbReference>
<dbReference type="Ensembl" id="ENSCSAVT00000001855.1">
    <property type="protein sequence ID" value="ENSCSAVP00000001823.1"/>
    <property type="gene ID" value="ENSCSAVG00000001062.1"/>
</dbReference>
<organism evidence="1 2">
    <name type="scientific">Ciona savignyi</name>
    <name type="common">Pacific transparent sea squirt</name>
    <dbReference type="NCBI Taxonomy" id="51511"/>
    <lineage>
        <taxon>Eukaryota</taxon>
        <taxon>Metazoa</taxon>
        <taxon>Chordata</taxon>
        <taxon>Tunicata</taxon>
        <taxon>Ascidiacea</taxon>
        <taxon>Phlebobranchia</taxon>
        <taxon>Cionidae</taxon>
        <taxon>Ciona</taxon>
    </lineage>
</organism>
<proteinExistence type="predicted"/>
<dbReference type="InterPro" id="IPR036322">
    <property type="entry name" value="WD40_repeat_dom_sf"/>
</dbReference>
<dbReference type="HOGENOM" id="CLU_764952_0_0_1"/>
<reference evidence="1" key="2">
    <citation type="submission" date="2025-08" db="UniProtKB">
        <authorList>
            <consortium name="Ensembl"/>
        </authorList>
    </citation>
    <scope>IDENTIFICATION</scope>
</reference>
<evidence type="ECO:0000313" key="2">
    <source>
        <dbReference type="Proteomes" id="UP000007875"/>
    </source>
</evidence>
<dbReference type="GeneTree" id="ENSGT00390000013743"/>
<reference evidence="2" key="1">
    <citation type="submission" date="2003-08" db="EMBL/GenBank/DDBJ databases">
        <authorList>
            <person name="Birren B."/>
            <person name="Nusbaum C."/>
            <person name="Abebe A."/>
            <person name="Abouelleil A."/>
            <person name="Adekoya E."/>
            <person name="Ait-zahra M."/>
            <person name="Allen N."/>
            <person name="Allen T."/>
            <person name="An P."/>
            <person name="Anderson M."/>
            <person name="Anderson S."/>
            <person name="Arachchi H."/>
            <person name="Armbruster J."/>
            <person name="Bachantsang P."/>
            <person name="Baldwin J."/>
            <person name="Barry A."/>
            <person name="Bayul T."/>
            <person name="Blitshsteyn B."/>
            <person name="Bloom T."/>
            <person name="Blye J."/>
            <person name="Boguslavskiy L."/>
            <person name="Borowsky M."/>
            <person name="Boukhgalter B."/>
            <person name="Brunache A."/>
            <person name="Butler J."/>
            <person name="Calixte N."/>
            <person name="Calvo S."/>
            <person name="Camarata J."/>
            <person name="Campo K."/>
            <person name="Chang J."/>
            <person name="Cheshatsang Y."/>
            <person name="Citroen M."/>
            <person name="Collymore A."/>
            <person name="Considine T."/>
            <person name="Cook A."/>
            <person name="Cooke P."/>
            <person name="Corum B."/>
            <person name="Cuomo C."/>
            <person name="David R."/>
            <person name="Dawoe T."/>
            <person name="Degray S."/>
            <person name="Dodge S."/>
            <person name="Dooley K."/>
            <person name="Dorje P."/>
            <person name="Dorjee K."/>
            <person name="Dorris L."/>
            <person name="Duffey N."/>
            <person name="Dupes A."/>
            <person name="Elkins T."/>
            <person name="Engels R."/>
            <person name="Erickson J."/>
            <person name="Farina A."/>
            <person name="Faro S."/>
            <person name="Ferreira P."/>
            <person name="Fischer H."/>
            <person name="Fitzgerald M."/>
            <person name="Foley K."/>
            <person name="Gage D."/>
            <person name="Galagan J."/>
            <person name="Gearin G."/>
            <person name="Gnerre S."/>
            <person name="Gnirke A."/>
            <person name="Goyette A."/>
            <person name="Graham J."/>
            <person name="Grandbois E."/>
            <person name="Gyaltsen K."/>
            <person name="Hafez N."/>
            <person name="Hagopian D."/>
            <person name="Hagos B."/>
            <person name="Hall J."/>
            <person name="Hatcher B."/>
            <person name="Heller A."/>
            <person name="Higgins H."/>
            <person name="Honan T."/>
            <person name="Horn A."/>
            <person name="Houde N."/>
            <person name="Hughes L."/>
            <person name="Hulme W."/>
            <person name="Husby E."/>
            <person name="Iliev I."/>
            <person name="Jaffe D."/>
            <person name="Jones C."/>
            <person name="Kamal M."/>
            <person name="Kamat A."/>
            <person name="Kamvysselis M."/>
            <person name="Karlsson E."/>
            <person name="Kells C."/>
            <person name="Kieu A."/>
            <person name="Kisner P."/>
            <person name="Kodira C."/>
            <person name="Kulbokas E."/>
            <person name="Labutti K."/>
            <person name="Lama D."/>
            <person name="Landers T."/>
            <person name="Leger J."/>
            <person name="Levine S."/>
            <person name="Lewis D."/>
            <person name="Lewis T."/>
            <person name="Lindblad-toh K."/>
            <person name="Liu X."/>
            <person name="Lokyitsang T."/>
            <person name="Lokyitsang Y."/>
            <person name="Lucien O."/>
            <person name="Lui A."/>
            <person name="Ma L.J."/>
            <person name="Mabbitt R."/>
            <person name="Macdonald J."/>
            <person name="Maclean C."/>
            <person name="Major J."/>
            <person name="Manning J."/>
            <person name="Marabella R."/>
            <person name="Maru K."/>
            <person name="Matthews C."/>
            <person name="Mauceli E."/>
            <person name="Mccarthy M."/>
            <person name="Mcdonough S."/>
            <person name="Mcghee T."/>
            <person name="Meldrim J."/>
            <person name="Meneus L."/>
            <person name="Mesirov J."/>
            <person name="Mihalev A."/>
            <person name="Mihova T."/>
            <person name="Mikkelsen T."/>
            <person name="Mlenga V."/>
            <person name="Moru K."/>
            <person name="Mozes J."/>
            <person name="Mulrain L."/>
            <person name="Munson G."/>
            <person name="Naylor J."/>
            <person name="Newes C."/>
            <person name="Nguyen C."/>
            <person name="Nguyen N."/>
            <person name="Nguyen T."/>
            <person name="Nicol R."/>
            <person name="Nielsen C."/>
            <person name="Nizzari M."/>
            <person name="Norbu C."/>
            <person name="Norbu N."/>
            <person name="O'donnell P."/>
            <person name="Okoawo O."/>
            <person name="O'leary S."/>
            <person name="Omotosho B."/>
            <person name="O'neill K."/>
            <person name="Osman S."/>
            <person name="Parker S."/>
            <person name="Perrin D."/>
            <person name="Phunkhang P."/>
            <person name="Piqani B."/>
            <person name="Purcell S."/>
            <person name="Rachupka T."/>
            <person name="Ramasamy U."/>
            <person name="Rameau R."/>
            <person name="Ray V."/>
            <person name="Raymond C."/>
            <person name="Retta R."/>
            <person name="Richardson S."/>
            <person name="Rise C."/>
            <person name="Rodriguez J."/>
            <person name="Rogers J."/>
            <person name="Rogov P."/>
            <person name="Rutman M."/>
            <person name="Schupbach R."/>
            <person name="Seaman C."/>
            <person name="Settipalli S."/>
            <person name="Sharpe T."/>
            <person name="Sheridan J."/>
            <person name="Sherpa N."/>
            <person name="Shi J."/>
            <person name="Smirnov S."/>
            <person name="Smith C."/>
            <person name="Sougnez C."/>
            <person name="Spencer B."/>
            <person name="Stalker J."/>
            <person name="Stange-thomann N."/>
            <person name="Stavropoulos S."/>
            <person name="Stetson K."/>
            <person name="Stone C."/>
            <person name="Stone S."/>
            <person name="Stubbs M."/>
            <person name="Talamas J."/>
            <person name="Tchuinga P."/>
            <person name="Tenzing P."/>
            <person name="Tesfaye S."/>
            <person name="Theodore J."/>
            <person name="Thoulutsang Y."/>
            <person name="Topham K."/>
            <person name="Towey S."/>
            <person name="Tsamla T."/>
            <person name="Tsomo N."/>
            <person name="Vallee D."/>
            <person name="Vassiliev H."/>
            <person name="Venkataraman V."/>
            <person name="Vinson J."/>
            <person name="Vo A."/>
            <person name="Wade C."/>
            <person name="Wang S."/>
            <person name="Wangchuk T."/>
            <person name="Wangdi T."/>
            <person name="Whittaker C."/>
            <person name="Wilkinson J."/>
            <person name="Wu Y."/>
            <person name="Wyman D."/>
            <person name="Yadav S."/>
            <person name="Yang S."/>
            <person name="Yang X."/>
            <person name="Yeager S."/>
            <person name="Yee E."/>
            <person name="Young G."/>
            <person name="Zainoun J."/>
            <person name="Zembeck L."/>
            <person name="Zimmer A."/>
            <person name="Zody M."/>
            <person name="Lander E."/>
        </authorList>
    </citation>
    <scope>NUCLEOTIDE SEQUENCE [LARGE SCALE GENOMIC DNA]</scope>
</reference>
<name>H2Y925_CIOSA</name>
<evidence type="ECO:0000313" key="1">
    <source>
        <dbReference type="Ensembl" id="ENSCSAVP00000001823.1"/>
    </source>
</evidence>
<dbReference type="GO" id="GO:0045503">
    <property type="term" value="F:dynein light chain binding"/>
    <property type="evidence" value="ECO:0007669"/>
    <property type="project" value="InterPro"/>
</dbReference>
<dbReference type="InParanoid" id="H2Y925"/>
<sequence length="362" mass="39692">MIAVTFGEASHDVTTRIDRKGIITVWKITNTEQPDKILLCDALPVTCCFGQNKKILFVGTDDGSVLVYDLTEPSTMHQQLELERNKMTVLRSATYTTGWQSETHSSPIVCLGSVGNFENTSQLFSIDESACLCVWVVVDILSDVDDDVGLVPHGRVKLVKSSLINVVSSKPTSATELGGSATFAVCPDSNTFFVGTELGEVVSCTREKKMKTYKFPGNKSSVTSISFNQFNSSLMLVSYKSGDLALFTVNKDLPVMTWPLDGVSMLFCHWSNCRSSVFFSLDSTNRLQVWDLMAIDSAPVSVDSLDQKAIGFSIDGNSQKATNLLVAFESCAFEVLRLKPHFTDSVVDDELEQMTSLVQSFG</sequence>
<dbReference type="InterPro" id="IPR001680">
    <property type="entry name" value="WD40_rpt"/>
</dbReference>
<dbReference type="GO" id="GO:0005929">
    <property type="term" value="C:cilium"/>
    <property type="evidence" value="ECO:0007669"/>
    <property type="project" value="GOC"/>
</dbReference>
<dbReference type="SUPFAM" id="SSF50978">
    <property type="entry name" value="WD40 repeat-like"/>
    <property type="match status" value="1"/>
</dbReference>
<dbReference type="InterPro" id="IPR015943">
    <property type="entry name" value="WD40/YVTN_repeat-like_dom_sf"/>
</dbReference>
<keyword evidence="2" id="KW-1185">Reference proteome</keyword>
<dbReference type="PANTHER" id="PTHR16022">
    <property type="entry name" value="WD REPEAT DOMAIN 60"/>
    <property type="match status" value="1"/>
</dbReference>
<dbReference type="eggNOG" id="KOG1587">
    <property type="taxonomic scope" value="Eukaryota"/>
</dbReference>
<dbReference type="InterPro" id="IPR042505">
    <property type="entry name" value="DYNC2I1"/>
</dbReference>
<dbReference type="SMART" id="SM00320">
    <property type="entry name" value="WD40"/>
    <property type="match status" value="3"/>
</dbReference>
<reference evidence="1" key="3">
    <citation type="submission" date="2025-09" db="UniProtKB">
        <authorList>
            <consortium name="Ensembl"/>
        </authorList>
    </citation>
    <scope>IDENTIFICATION</scope>
</reference>
<dbReference type="Proteomes" id="UP000007875">
    <property type="component" value="Unassembled WGS sequence"/>
</dbReference>